<dbReference type="Proteomes" id="UP000199290">
    <property type="component" value="Unassembled WGS sequence"/>
</dbReference>
<organism evidence="2 3">
    <name type="scientific">Marinobacter gudaonensis</name>
    <dbReference type="NCBI Taxonomy" id="375760"/>
    <lineage>
        <taxon>Bacteria</taxon>
        <taxon>Pseudomonadati</taxon>
        <taxon>Pseudomonadota</taxon>
        <taxon>Gammaproteobacteria</taxon>
        <taxon>Pseudomonadales</taxon>
        <taxon>Marinobacteraceae</taxon>
        <taxon>Marinobacter</taxon>
    </lineage>
</organism>
<reference evidence="3" key="1">
    <citation type="submission" date="2016-10" db="EMBL/GenBank/DDBJ databases">
        <authorList>
            <person name="Varghese N."/>
            <person name="Submissions S."/>
        </authorList>
    </citation>
    <scope>NUCLEOTIDE SEQUENCE [LARGE SCALE GENOMIC DNA]</scope>
    <source>
        <strain evidence="3">CGMCC 1.6294</strain>
    </source>
</reference>
<name>A0A1I6GA61_9GAMM</name>
<dbReference type="EMBL" id="FOYV01000001">
    <property type="protein sequence ID" value="SFR39059.1"/>
    <property type="molecule type" value="Genomic_DNA"/>
</dbReference>
<evidence type="ECO:0000313" key="3">
    <source>
        <dbReference type="Proteomes" id="UP000199290"/>
    </source>
</evidence>
<keyword evidence="3" id="KW-1185">Reference proteome</keyword>
<feature type="domain" description="AB hydrolase-1" evidence="1">
    <location>
        <begin position="38"/>
        <end position="271"/>
    </location>
</feature>
<dbReference type="InterPro" id="IPR000073">
    <property type="entry name" value="AB_hydrolase_1"/>
</dbReference>
<dbReference type="PRINTS" id="PR00111">
    <property type="entry name" value="ABHYDROLASE"/>
</dbReference>
<dbReference type="AlphaFoldDB" id="A0A1I6GA61"/>
<accession>A0A1I6GA61</accession>
<dbReference type="PANTHER" id="PTHR43798:SF5">
    <property type="entry name" value="MONOACYLGLYCEROL LIPASE ABHD6"/>
    <property type="match status" value="1"/>
</dbReference>
<dbReference type="GO" id="GO:0047372">
    <property type="term" value="F:monoacylglycerol lipase activity"/>
    <property type="evidence" value="ECO:0007669"/>
    <property type="project" value="TreeGrafter"/>
</dbReference>
<dbReference type="OrthoDB" id="5853561at2"/>
<dbReference type="Pfam" id="PF00561">
    <property type="entry name" value="Abhydrolase_1"/>
    <property type="match status" value="1"/>
</dbReference>
<proteinExistence type="predicted"/>
<evidence type="ECO:0000259" key="1">
    <source>
        <dbReference type="Pfam" id="PF00561"/>
    </source>
</evidence>
<dbReference type="Gene3D" id="3.40.50.1820">
    <property type="entry name" value="alpha/beta hydrolase"/>
    <property type="match status" value="1"/>
</dbReference>
<dbReference type="PANTHER" id="PTHR43798">
    <property type="entry name" value="MONOACYLGLYCEROL LIPASE"/>
    <property type="match status" value="1"/>
</dbReference>
<dbReference type="GO" id="GO:0046464">
    <property type="term" value="P:acylglycerol catabolic process"/>
    <property type="evidence" value="ECO:0007669"/>
    <property type="project" value="TreeGrafter"/>
</dbReference>
<gene>
    <name evidence="2" type="ORF">SAMN04488073_0306</name>
</gene>
<protein>
    <submittedName>
        <fullName evidence="2">Pimeloyl-ACP methyl ester carboxylesterase</fullName>
    </submittedName>
</protein>
<evidence type="ECO:0000313" key="2">
    <source>
        <dbReference type="EMBL" id="SFR39059.1"/>
    </source>
</evidence>
<dbReference type="InterPro" id="IPR050266">
    <property type="entry name" value="AB_hydrolase_sf"/>
</dbReference>
<dbReference type="InterPro" id="IPR029058">
    <property type="entry name" value="AB_hydrolase_fold"/>
</dbReference>
<dbReference type="SUPFAM" id="SSF53474">
    <property type="entry name" value="alpha/beta-Hydrolases"/>
    <property type="match status" value="1"/>
</dbReference>
<dbReference type="RefSeq" id="WP_091985214.1">
    <property type="nucleotide sequence ID" value="NZ_FOYV01000001.1"/>
</dbReference>
<dbReference type="STRING" id="375760.SAMN04488073_0306"/>
<dbReference type="GO" id="GO:0016020">
    <property type="term" value="C:membrane"/>
    <property type="evidence" value="ECO:0007669"/>
    <property type="project" value="TreeGrafter"/>
</dbReference>
<sequence length="292" mass="32865">MNKVLQPTSIYPSAQHRYADVGGVNLHWLDVGNSDVNPPLILLHGLNDCYSTWEQISTDMSRDRRVLIPDLPGHGYSGRPDASYELQWHASIMAQWLDLLDIQQADFVGHSFGGGVAQMLVRECRHRIRKLALLSSGGLGREVAIELRLASIPWLIEKFGQPFMSKGTLLALWHLDNSLRRDHIAELSRINSQRGSARAFARTVADVINWRGQTRNFFQHAHEIPDMPPVGLFWGDLDRIIPVEHARAMVKAVDGTLLEIFKGCGHFPHHECPQSVARALQKFFNTTESLAV</sequence>